<dbReference type="GO" id="GO:0030328">
    <property type="term" value="P:prenylcysteine catabolic process"/>
    <property type="evidence" value="ECO:0007669"/>
    <property type="project" value="InterPro"/>
</dbReference>
<dbReference type="EMBL" id="BMAO01034423">
    <property type="protein sequence ID" value="GFQ96384.1"/>
    <property type="molecule type" value="Genomic_DNA"/>
</dbReference>
<name>A0A8X6I168_TRICU</name>
<dbReference type="InterPro" id="IPR017046">
    <property type="entry name" value="Prenylcysteine_Oxase1"/>
</dbReference>
<evidence type="ECO:0000313" key="11">
    <source>
        <dbReference type="Proteomes" id="UP000887116"/>
    </source>
</evidence>
<evidence type="ECO:0000256" key="2">
    <source>
        <dbReference type="ARBA" id="ARBA00009967"/>
    </source>
</evidence>
<proteinExistence type="inferred from homology"/>
<comment type="caution">
    <text evidence="10">The sequence shown here is derived from an EMBL/GenBank/DDBJ whole genome shotgun (WGS) entry which is preliminary data.</text>
</comment>
<feature type="signal peptide" evidence="8">
    <location>
        <begin position="1"/>
        <end position="20"/>
    </location>
</feature>
<comment type="similarity">
    <text evidence="2">Belongs to the prenylcysteine oxidase family.</text>
</comment>
<accession>A0A8X6I168</accession>
<dbReference type="GO" id="GO:0030327">
    <property type="term" value="P:prenylated protein catabolic process"/>
    <property type="evidence" value="ECO:0007669"/>
    <property type="project" value="TreeGrafter"/>
</dbReference>
<dbReference type="PANTHER" id="PTHR15944:SF0">
    <property type="entry name" value="PRENYLCYSTEINE LYASE DOMAIN-CONTAINING PROTEIN"/>
    <property type="match status" value="1"/>
</dbReference>
<dbReference type="Proteomes" id="UP000887116">
    <property type="component" value="Unassembled WGS sequence"/>
</dbReference>
<dbReference type="AlphaFoldDB" id="A0A8X6I168"/>
<evidence type="ECO:0000256" key="4">
    <source>
        <dbReference type="ARBA" id="ARBA00022729"/>
    </source>
</evidence>
<evidence type="ECO:0000256" key="8">
    <source>
        <dbReference type="SAM" id="SignalP"/>
    </source>
</evidence>
<protein>
    <submittedName>
        <fullName evidence="10">Prenylcysteine oxidase 1</fullName>
    </submittedName>
</protein>
<evidence type="ECO:0000259" key="9">
    <source>
        <dbReference type="Pfam" id="PF07156"/>
    </source>
</evidence>
<keyword evidence="5" id="KW-0274">FAD</keyword>
<dbReference type="Pfam" id="PF07156">
    <property type="entry name" value="Prenylcys_lyase"/>
    <property type="match status" value="1"/>
</dbReference>
<organism evidence="10 11">
    <name type="scientific">Trichonephila clavata</name>
    <name type="common">Joro spider</name>
    <name type="synonym">Nephila clavata</name>
    <dbReference type="NCBI Taxonomy" id="2740835"/>
    <lineage>
        <taxon>Eukaryota</taxon>
        <taxon>Metazoa</taxon>
        <taxon>Ecdysozoa</taxon>
        <taxon>Arthropoda</taxon>
        <taxon>Chelicerata</taxon>
        <taxon>Arachnida</taxon>
        <taxon>Araneae</taxon>
        <taxon>Araneomorphae</taxon>
        <taxon>Entelegynae</taxon>
        <taxon>Araneoidea</taxon>
        <taxon>Nephilidae</taxon>
        <taxon>Trichonephila</taxon>
    </lineage>
</organism>
<dbReference type="InterPro" id="IPR036188">
    <property type="entry name" value="FAD/NAD-bd_sf"/>
</dbReference>
<evidence type="ECO:0000256" key="5">
    <source>
        <dbReference type="ARBA" id="ARBA00022827"/>
    </source>
</evidence>
<evidence type="ECO:0000256" key="1">
    <source>
        <dbReference type="ARBA" id="ARBA00001974"/>
    </source>
</evidence>
<dbReference type="GO" id="GO:0001735">
    <property type="term" value="F:prenylcysteine oxidase activity"/>
    <property type="evidence" value="ECO:0007669"/>
    <property type="project" value="InterPro"/>
</dbReference>
<dbReference type="InterPro" id="IPR010795">
    <property type="entry name" value="Prenylcys_lyase"/>
</dbReference>
<dbReference type="SUPFAM" id="SSF51905">
    <property type="entry name" value="FAD/NAD(P)-binding domain"/>
    <property type="match status" value="1"/>
</dbReference>
<keyword evidence="3" id="KW-0285">Flavoprotein</keyword>
<dbReference type="Pfam" id="PF13450">
    <property type="entry name" value="NAD_binding_8"/>
    <property type="match status" value="1"/>
</dbReference>
<dbReference type="Gene3D" id="3.50.50.60">
    <property type="entry name" value="FAD/NAD(P)-binding domain"/>
    <property type="match status" value="1"/>
</dbReference>
<sequence length="477" mass="54445">MYKLYLIVCCFCYAFHSAISTNRIPKIGIVGGGIGGTSCAYFLKELFEGKCNITLFEREIIGGRLQIQNIGGKYYEAGGAVIHPQNKYMLNFLETLGLHMKKLKGSKFGIFNGEKIIFQESDWYFVTIADFFWRYGFSVFELWKDVKSMLEDFSSIYKLQEENYAFTTVNGLLEYMSPSFRNMTQETLSFHLQKKGYSKRLLDELVQSIMMVNYGQTNNISAFAGFVSLAGADPDLWSVEGGNKLVPSKLLTKSKAQLIHGDVSEIVLKKDGSYELTYVDESSSTTVTEDYDIIILAAPLIKGKRNIKFTNFQKDFDQYEATYHQLTATFVKGKLNPVAFKSPFVPDEILTFNPDLLFNSIGKVTGVNEEAQQETSDVYKIFSNQPLLEKEIDYLFENVDIYKEIDWLAYPHYNPPEKLTPFFLYPGLYYINAIELAASAMEMSCIGSKNVALLAFNLWNNLIDKVDYHKRSFKDEL</sequence>
<evidence type="ECO:0000313" key="10">
    <source>
        <dbReference type="EMBL" id="GFQ96384.1"/>
    </source>
</evidence>
<reference evidence="10" key="1">
    <citation type="submission" date="2020-07" db="EMBL/GenBank/DDBJ databases">
        <title>Multicomponent nature underlies the extraordinary mechanical properties of spider dragline silk.</title>
        <authorList>
            <person name="Kono N."/>
            <person name="Nakamura H."/>
            <person name="Mori M."/>
            <person name="Yoshida Y."/>
            <person name="Ohtoshi R."/>
            <person name="Malay A.D."/>
            <person name="Moran D.A.P."/>
            <person name="Tomita M."/>
            <person name="Numata K."/>
            <person name="Arakawa K."/>
        </authorList>
    </citation>
    <scope>NUCLEOTIDE SEQUENCE</scope>
</reference>
<feature type="chain" id="PRO_5036451158" evidence="8">
    <location>
        <begin position="21"/>
        <end position="477"/>
    </location>
</feature>
<gene>
    <name evidence="10" type="primary">PCYOX1</name>
    <name evidence="10" type="ORF">TNCT_726411</name>
</gene>
<dbReference type="OrthoDB" id="437369at2759"/>
<evidence type="ECO:0000256" key="3">
    <source>
        <dbReference type="ARBA" id="ARBA00022630"/>
    </source>
</evidence>
<dbReference type="PANTHER" id="PTHR15944">
    <property type="entry name" value="FARNESYLCYSTEINE LYASE"/>
    <property type="match status" value="1"/>
</dbReference>
<keyword evidence="11" id="KW-1185">Reference proteome</keyword>
<keyword evidence="7" id="KW-0325">Glycoprotein</keyword>
<evidence type="ECO:0000256" key="6">
    <source>
        <dbReference type="ARBA" id="ARBA00023002"/>
    </source>
</evidence>
<evidence type="ECO:0000256" key="7">
    <source>
        <dbReference type="ARBA" id="ARBA00023180"/>
    </source>
</evidence>
<feature type="domain" description="Prenylcysteine lyase" evidence="9">
    <location>
        <begin position="118"/>
        <end position="467"/>
    </location>
</feature>
<keyword evidence="6" id="KW-0560">Oxidoreductase</keyword>
<comment type="cofactor">
    <cofactor evidence="1">
        <name>FAD</name>
        <dbReference type="ChEBI" id="CHEBI:57692"/>
    </cofactor>
</comment>
<keyword evidence="4 8" id="KW-0732">Signal</keyword>